<dbReference type="SUPFAM" id="SSF55424">
    <property type="entry name" value="FAD/NAD-linked reductases, dimerisation (C-terminal) domain"/>
    <property type="match status" value="1"/>
</dbReference>
<feature type="binding site" evidence="12">
    <location>
        <position position="203"/>
    </location>
    <ligand>
        <name>NAD(+)</name>
        <dbReference type="ChEBI" id="CHEBI:57540"/>
    </ligand>
</feature>
<reference evidence="17 18" key="1">
    <citation type="submission" date="2017-11" db="EMBL/GenBank/DDBJ databases">
        <title>Genomic Encyclopedia of Archaeal and Bacterial Type Strains, Phase II (KMG-II): From Individual Species to Whole Genera.</title>
        <authorList>
            <person name="Goeker M."/>
        </authorList>
    </citation>
    <scope>NUCLEOTIDE SEQUENCE [LARGE SCALE GENOMIC DNA]</scope>
    <source>
        <strain evidence="17 18">DSM 28175</strain>
    </source>
</reference>
<evidence type="ECO:0000256" key="4">
    <source>
        <dbReference type="ARBA" id="ARBA00022630"/>
    </source>
</evidence>
<dbReference type="OrthoDB" id="9800167at2"/>
<evidence type="ECO:0000256" key="7">
    <source>
        <dbReference type="ARBA" id="ARBA00023027"/>
    </source>
</evidence>
<dbReference type="SUPFAM" id="SSF51905">
    <property type="entry name" value="FAD/NAD(P)-binding domain"/>
    <property type="match status" value="1"/>
</dbReference>
<dbReference type="PIRSF" id="PIRSF000350">
    <property type="entry name" value="Mercury_reductase_MerA"/>
    <property type="match status" value="1"/>
</dbReference>
<feature type="binding site" evidence="12">
    <location>
        <position position="114"/>
    </location>
    <ligand>
        <name>FAD</name>
        <dbReference type="ChEBI" id="CHEBI:57692"/>
    </ligand>
</feature>
<dbReference type="InterPro" id="IPR016156">
    <property type="entry name" value="FAD/NAD-linked_Rdtase_dimer_sf"/>
</dbReference>
<dbReference type="InterPro" id="IPR036188">
    <property type="entry name" value="FAD/NAD-bd_sf"/>
</dbReference>
<dbReference type="GO" id="GO:0005737">
    <property type="term" value="C:cytoplasm"/>
    <property type="evidence" value="ECO:0007669"/>
    <property type="project" value="UniProtKB-ARBA"/>
</dbReference>
<dbReference type="PRINTS" id="PR00368">
    <property type="entry name" value="FADPNR"/>
</dbReference>
<feature type="active site" description="Proton acceptor" evidence="11">
    <location>
        <position position="445"/>
    </location>
</feature>
<evidence type="ECO:0000256" key="1">
    <source>
        <dbReference type="ARBA" id="ARBA00007532"/>
    </source>
</evidence>
<name>A0A2H9VMZ3_9SPHI</name>
<dbReference type="EMBL" id="PGFJ01000002">
    <property type="protein sequence ID" value="PJJ79701.1"/>
    <property type="molecule type" value="Genomic_DNA"/>
</dbReference>
<feature type="binding site" evidence="12">
    <location>
        <position position="271"/>
    </location>
    <ligand>
        <name>NAD(+)</name>
        <dbReference type="ChEBI" id="CHEBI:57540"/>
    </ligand>
</feature>
<dbReference type="AlphaFoldDB" id="A0A2H9VMZ3"/>
<protein>
    <recommendedName>
        <fullName evidence="3 14">Dihydrolipoyl dehydrogenase</fullName>
        <ecNumber evidence="2 14">1.8.1.4</ecNumber>
    </recommendedName>
</protein>
<comment type="similarity">
    <text evidence="1 14">Belongs to the class-I pyridine nucleotide-disulfide oxidoreductase family.</text>
</comment>
<keyword evidence="12" id="KW-0547">Nucleotide-binding</keyword>
<dbReference type="InterPro" id="IPR050151">
    <property type="entry name" value="Class-I_Pyr_Nuc-Dis_Oxidored"/>
</dbReference>
<dbReference type="NCBIfam" id="TIGR01350">
    <property type="entry name" value="lipoamide_DH"/>
    <property type="match status" value="1"/>
</dbReference>
<dbReference type="Gene3D" id="3.50.50.60">
    <property type="entry name" value="FAD/NAD(P)-binding domain"/>
    <property type="match status" value="2"/>
</dbReference>
<evidence type="ECO:0000256" key="9">
    <source>
        <dbReference type="ARBA" id="ARBA00023284"/>
    </source>
</evidence>
<evidence type="ECO:0000256" key="6">
    <source>
        <dbReference type="ARBA" id="ARBA00023002"/>
    </source>
</evidence>
<keyword evidence="9 14" id="KW-0676">Redox-active center</keyword>
<feature type="domain" description="Pyridine nucleotide-disulphide oxidoreductase dimerisation" evidence="15">
    <location>
        <begin position="347"/>
        <end position="455"/>
    </location>
</feature>
<dbReference type="InterPro" id="IPR012999">
    <property type="entry name" value="Pyr_OxRdtase_I_AS"/>
</dbReference>
<keyword evidence="8" id="KW-1015">Disulfide bond</keyword>
<dbReference type="Proteomes" id="UP000242687">
    <property type="component" value="Unassembled WGS sequence"/>
</dbReference>
<keyword evidence="5 12" id="KW-0274">FAD</keyword>
<dbReference type="InterPro" id="IPR023753">
    <property type="entry name" value="FAD/NAD-binding_dom"/>
</dbReference>
<feature type="binding site" evidence="12">
    <location>
        <begin position="319"/>
        <end position="322"/>
    </location>
    <ligand>
        <name>FAD</name>
        <dbReference type="ChEBI" id="CHEBI:57692"/>
    </ligand>
</feature>
<dbReference type="GO" id="GO:0050660">
    <property type="term" value="F:flavin adenine dinucleotide binding"/>
    <property type="evidence" value="ECO:0007669"/>
    <property type="project" value="InterPro"/>
</dbReference>
<feature type="domain" description="FAD/NAD(P)-binding" evidence="16">
    <location>
        <begin position="3"/>
        <end position="328"/>
    </location>
</feature>
<evidence type="ECO:0000256" key="11">
    <source>
        <dbReference type="PIRSR" id="PIRSR000350-2"/>
    </source>
</evidence>
<evidence type="ECO:0000256" key="10">
    <source>
        <dbReference type="ARBA" id="ARBA00049187"/>
    </source>
</evidence>
<proteinExistence type="inferred from homology"/>
<evidence type="ECO:0000256" key="5">
    <source>
        <dbReference type="ARBA" id="ARBA00022827"/>
    </source>
</evidence>
<comment type="cofactor">
    <cofactor evidence="12 14">
        <name>FAD</name>
        <dbReference type="ChEBI" id="CHEBI:57692"/>
    </cofactor>
    <text evidence="12 14">Binds 1 FAD per subunit.</text>
</comment>
<dbReference type="PANTHER" id="PTHR22912:SF151">
    <property type="entry name" value="DIHYDROLIPOYL DEHYDROGENASE, MITOCHONDRIAL"/>
    <property type="match status" value="1"/>
</dbReference>
<evidence type="ECO:0000256" key="3">
    <source>
        <dbReference type="ARBA" id="ARBA00016961"/>
    </source>
</evidence>
<dbReference type="GO" id="GO:0006103">
    <property type="term" value="P:2-oxoglutarate metabolic process"/>
    <property type="evidence" value="ECO:0007669"/>
    <property type="project" value="TreeGrafter"/>
</dbReference>
<feature type="binding site" evidence="12">
    <location>
        <begin position="180"/>
        <end position="187"/>
    </location>
    <ligand>
        <name>NAD(+)</name>
        <dbReference type="ChEBI" id="CHEBI:57540"/>
    </ligand>
</feature>
<dbReference type="FunFam" id="3.50.50.60:FF:000001">
    <property type="entry name" value="Dihydrolipoyl dehydrogenase, mitochondrial"/>
    <property type="match status" value="1"/>
</dbReference>
<evidence type="ECO:0000256" key="12">
    <source>
        <dbReference type="PIRSR" id="PIRSR000350-3"/>
    </source>
</evidence>
<evidence type="ECO:0000256" key="2">
    <source>
        <dbReference type="ARBA" id="ARBA00012608"/>
    </source>
</evidence>
<feature type="disulfide bond" description="Redox-active" evidence="13">
    <location>
        <begin position="41"/>
        <end position="46"/>
    </location>
</feature>
<keyword evidence="4 14" id="KW-0285">Flavoprotein</keyword>
<accession>A0A2H9VMZ3</accession>
<dbReference type="Pfam" id="PF07992">
    <property type="entry name" value="Pyr_redox_2"/>
    <property type="match status" value="1"/>
</dbReference>
<dbReference type="FunFam" id="3.30.390.30:FF:000001">
    <property type="entry name" value="Dihydrolipoyl dehydrogenase"/>
    <property type="match status" value="1"/>
</dbReference>
<dbReference type="PRINTS" id="PR00411">
    <property type="entry name" value="PNDRDTASEI"/>
</dbReference>
<feature type="binding site" evidence="12">
    <location>
        <begin position="143"/>
        <end position="145"/>
    </location>
    <ligand>
        <name>FAD</name>
        <dbReference type="ChEBI" id="CHEBI:57692"/>
    </ligand>
</feature>
<feature type="binding site" evidence="12">
    <location>
        <position position="313"/>
    </location>
    <ligand>
        <name>FAD</name>
        <dbReference type="ChEBI" id="CHEBI:57692"/>
    </ligand>
</feature>
<evidence type="ECO:0000259" key="16">
    <source>
        <dbReference type="Pfam" id="PF07992"/>
    </source>
</evidence>
<evidence type="ECO:0000313" key="18">
    <source>
        <dbReference type="Proteomes" id="UP000242687"/>
    </source>
</evidence>
<dbReference type="EC" id="1.8.1.4" evidence="2 14"/>
<evidence type="ECO:0000313" key="17">
    <source>
        <dbReference type="EMBL" id="PJJ79701.1"/>
    </source>
</evidence>
<evidence type="ECO:0000256" key="14">
    <source>
        <dbReference type="RuleBase" id="RU003692"/>
    </source>
</evidence>
<keyword evidence="18" id="KW-1185">Reference proteome</keyword>
<dbReference type="InterPro" id="IPR006258">
    <property type="entry name" value="Lipoamide_DH"/>
</dbReference>
<dbReference type="PROSITE" id="PS00076">
    <property type="entry name" value="PYRIDINE_REDOX_1"/>
    <property type="match status" value="1"/>
</dbReference>
<evidence type="ECO:0000256" key="8">
    <source>
        <dbReference type="ARBA" id="ARBA00023157"/>
    </source>
</evidence>
<dbReference type="RefSeq" id="WP_100342019.1">
    <property type="nucleotide sequence ID" value="NZ_PGFJ01000002.1"/>
</dbReference>
<keyword evidence="7 12" id="KW-0520">NAD</keyword>
<dbReference type="GO" id="GO:0004148">
    <property type="term" value="F:dihydrolipoyl dehydrogenase (NADH) activity"/>
    <property type="evidence" value="ECO:0007669"/>
    <property type="project" value="UniProtKB-EC"/>
</dbReference>
<dbReference type="Gene3D" id="3.30.390.30">
    <property type="match status" value="1"/>
</dbReference>
<comment type="miscellaneous">
    <text evidence="14">The active site is a redox-active disulfide bond.</text>
</comment>
<dbReference type="InterPro" id="IPR001100">
    <property type="entry name" value="Pyr_nuc-diS_OxRdtase"/>
</dbReference>
<sequence>MQYDVIVIGSGPGGYVAAIRCAQLGLKTAVIEKYATYGGTCLNVGCIPSKALLDSSEHYHNAAHTFQTHGINLKDLKVDIAQMMKRKTEVVQKNTAGIAFLFKKNKIDPYQGVGSFKDKNTIIITAADGSTKEITGKNVIIATGSKPSSLPFIQIDKKRIITSTEALTLTEIPKHLVLIGGGVIGLELGSVYARLGAKVSVIEFMDGIIPTMDKALGKELQKVLSKQGMEFYLGHKVTGATVKGEEVTVTFDSPQGEKKELKGDYCLVAVGRVAYTDKLGLDKLGITVEERGRKITVNDHMETSVKGVYAIGDVVRGAMLAHKAEDEGTYVAETIAGQKPHINYNLIPGVVYTWPEVAAVGQTEEQLKAAGVKYKTGSFPFRASGRAVASGDMDGFVKVLADANTDEILGVHMIGPRAADMIAEAVCAMEFRASAEDVTRMSHAHPTYTEAMREACLAATANRAIHI</sequence>
<comment type="catalytic activity">
    <reaction evidence="10 14">
        <text>N(6)-[(R)-dihydrolipoyl]-L-lysyl-[protein] + NAD(+) = N(6)-[(R)-lipoyl]-L-lysyl-[protein] + NADH + H(+)</text>
        <dbReference type="Rhea" id="RHEA:15045"/>
        <dbReference type="Rhea" id="RHEA-COMP:10474"/>
        <dbReference type="Rhea" id="RHEA-COMP:10475"/>
        <dbReference type="ChEBI" id="CHEBI:15378"/>
        <dbReference type="ChEBI" id="CHEBI:57540"/>
        <dbReference type="ChEBI" id="CHEBI:57945"/>
        <dbReference type="ChEBI" id="CHEBI:83099"/>
        <dbReference type="ChEBI" id="CHEBI:83100"/>
        <dbReference type="EC" id="1.8.1.4"/>
    </reaction>
</comment>
<organism evidence="17 18">
    <name type="scientific">Mucilaginibacter auburnensis</name>
    <dbReference type="NCBI Taxonomy" id="1457233"/>
    <lineage>
        <taxon>Bacteria</taxon>
        <taxon>Pseudomonadati</taxon>
        <taxon>Bacteroidota</taxon>
        <taxon>Sphingobacteriia</taxon>
        <taxon>Sphingobacteriales</taxon>
        <taxon>Sphingobacteriaceae</taxon>
        <taxon>Mucilaginibacter</taxon>
    </lineage>
</organism>
<dbReference type="InterPro" id="IPR004099">
    <property type="entry name" value="Pyr_nucl-diS_OxRdtase_dimer"/>
</dbReference>
<feature type="binding site" evidence="12">
    <location>
        <position position="50"/>
    </location>
    <ligand>
        <name>FAD</name>
        <dbReference type="ChEBI" id="CHEBI:57692"/>
    </ligand>
</feature>
<keyword evidence="6 14" id="KW-0560">Oxidoreductase</keyword>
<dbReference type="PANTHER" id="PTHR22912">
    <property type="entry name" value="DISULFIDE OXIDOREDUCTASE"/>
    <property type="match status" value="1"/>
</dbReference>
<comment type="caution">
    <text evidence="17">The sequence shown here is derived from an EMBL/GenBank/DDBJ whole genome shotgun (WGS) entry which is preliminary data.</text>
</comment>
<dbReference type="Pfam" id="PF02852">
    <property type="entry name" value="Pyr_redox_dim"/>
    <property type="match status" value="1"/>
</dbReference>
<gene>
    <name evidence="17" type="ORF">CLV57_2838</name>
</gene>
<evidence type="ECO:0000256" key="13">
    <source>
        <dbReference type="PIRSR" id="PIRSR000350-4"/>
    </source>
</evidence>
<evidence type="ECO:0000259" key="15">
    <source>
        <dbReference type="Pfam" id="PF02852"/>
    </source>
</evidence>